<name>A0A0A9CJR7_ARUDO</name>
<reference evidence="1" key="2">
    <citation type="journal article" date="2015" name="Data Brief">
        <title>Shoot transcriptome of the giant reed, Arundo donax.</title>
        <authorList>
            <person name="Barrero R.A."/>
            <person name="Guerrero F.D."/>
            <person name="Moolhuijzen P."/>
            <person name="Goolsby J.A."/>
            <person name="Tidwell J."/>
            <person name="Bellgard S.E."/>
            <person name="Bellgard M.I."/>
        </authorList>
    </citation>
    <scope>NUCLEOTIDE SEQUENCE</scope>
    <source>
        <tissue evidence="1">Shoot tissue taken approximately 20 cm above the soil surface</tissue>
    </source>
</reference>
<reference evidence="1" key="1">
    <citation type="submission" date="2014-09" db="EMBL/GenBank/DDBJ databases">
        <authorList>
            <person name="Magalhaes I.L.F."/>
            <person name="Oliveira U."/>
            <person name="Santos F.R."/>
            <person name="Vidigal T.H.D.A."/>
            <person name="Brescovit A.D."/>
            <person name="Santos A.J."/>
        </authorList>
    </citation>
    <scope>NUCLEOTIDE SEQUENCE</scope>
    <source>
        <tissue evidence="1">Shoot tissue taken approximately 20 cm above the soil surface</tissue>
    </source>
</reference>
<dbReference type="EMBL" id="GBRH01221351">
    <property type="protein sequence ID" value="JAD76544.1"/>
    <property type="molecule type" value="Transcribed_RNA"/>
</dbReference>
<organism evidence="1">
    <name type="scientific">Arundo donax</name>
    <name type="common">Giant reed</name>
    <name type="synonym">Donax arundinaceus</name>
    <dbReference type="NCBI Taxonomy" id="35708"/>
    <lineage>
        <taxon>Eukaryota</taxon>
        <taxon>Viridiplantae</taxon>
        <taxon>Streptophyta</taxon>
        <taxon>Embryophyta</taxon>
        <taxon>Tracheophyta</taxon>
        <taxon>Spermatophyta</taxon>
        <taxon>Magnoliopsida</taxon>
        <taxon>Liliopsida</taxon>
        <taxon>Poales</taxon>
        <taxon>Poaceae</taxon>
        <taxon>PACMAD clade</taxon>
        <taxon>Arundinoideae</taxon>
        <taxon>Arundineae</taxon>
        <taxon>Arundo</taxon>
    </lineage>
</organism>
<proteinExistence type="predicted"/>
<sequence>MRLLLSLSSANSTTTSRFFAARSASSNSSALCTRTTRSWMLRLLPLSAAGGCAFSVPETAALWKARRRRQLCAGKNLTALVLPVADGVVLLRLAVAVDLARVDRKVAVEAIGARCAQLMSLPSDRIE</sequence>
<protein>
    <submittedName>
        <fullName evidence="1">Uncharacterized protein</fullName>
    </submittedName>
</protein>
<accession>A0A0A9CJR7</accession>
<dbReference type="AlphaFoldDB" id="A0A0A9CJR7"/>
<evidence type="ECO:0000313" key="1">
    <source>
        <dbReference type="EMBL" id="JAD76544.1"/>
    </source>
</evidence>